<feature type="binding site" description="axial binding residue" evidence="13">
    <location>
        <position position="443"/>
    </location>
    <ligand>
        <name>heme</name>
        <dbReference type="ChEBI" id="CHEBI:30413"/>
    </ligand>
    <ligandPart>
        <name>Fe</name>
        <dbReference type="ChEBI" id="CHEBI:18248"/>
    </ligandPart>
</feature>
<reference evidence="16" key="1">
    <citation type="submission" date="2021-01" db="UniProtKB">
        <authorList>
            <consortium name="EnsemblMetazoa"/>
        </authorList>
    </citation>
    <scope>IDENTIFICATION</scope>
</reference>
<keyword evidence="10 14" id="KW-0560">Oxidoreductase</keyword>
<evidence type="ECO:0000256" key="10">
    <source>
        <dbReference type="ARBA" id="ARBA00023002"/>
    </source>
</evidence>
<dbReference type="GO" id="GO:0042448">
    <property type="term" value="P:progesterone metabolic process"/>
    <property type="evidence" value="ECO:0007669"/>
    <property type="project" value="TreeGrafter"/>
</dbReference>
<evidence type="ECO:0000256" key="4">
    <source>
        <dbReference type="ARBA" id="ARBA00010617"/>
    </source>
</evidence>
<dbReference type="Proteomes" id="UP000594262">
    <property type="component" value="Unplaced"/>
</dbReference>
<dbReference type="GO" id="GO:0042446">
    <property type="term" value="P:hormone biosynthetic process"/>
    <property type="evidence" value="ECO:0007669"/>
    <property type="project" value="TreeGrafter"/>
</dbReference>
<dbReference type="AlphaFoldDB" id="A0A7M5VG13"/>
<evidence type="ECO:0000256" key="2">
    <source>
        <dbReference type="ARBA" id="ARBA00004174"/>
    </source>
</evidence>
<dbReference type="GO" id="GO:0005789">
    <property type="term" value="C:endoplasmic reticulum membrane"/>
    <property type="evidence" value="ECO:0007669"/>
    <property type="project" value="UniProtKB-SubCell"/>
</dbReference>
<evidence type="ECO:0000256" key="7">
    <source>
        <dbReference type="ARBA" id="ARBA00022723"/>
    </source>
</evidence>
<dbReference type="GO" id="GO:0020037">
    <property type="term" value="F:heme binding"/>
    <property type="evidence" value="ECO:0007669"/>
    <property type="project" value="InterPro"/>
</dbReference>
<keyword evidence="6 13" id="KW-0349">Heme</keyword>
<dbReference type="Pfam" id="PF00067">
    <property type="entry name" value="p450"/>
    <property type="match status" value="1"/>
</dbReference>
<evidence type="ECO:0000256" key="1">
    <source>
        <dbReference type="ARBA" id="ARBA00001971"/>
    </source>
</evidence>
<evidence type="ECO:0000256" key="13">
    <source>
        <dbReference type="PIRSR" id="PIRSR602401-1"/>
    </source>
</evidence>
<keyword evidence="8" id="KW-0256">Endoplasmic reticulum</keyword>
<organism evidence="16 17">
    <name type="scientific">Clytia hemisphaerica</name>
    <dbReference type="NCBI Taxonomy" id="252671"/>
    <lineage>
        <taxon>Eukaryota</taxon>
        <taxon>Metazoa</taxon>
        <taxon>Cnidaria</taxon>
        <taxon>Hydrozoa</taxon>
        <taxon>Hydroidolina</taxon>
        <taxon>Leptothecata</taxon>
        <taxon>Obeliida</taxon>
        <taxon>Clytiidae</taxon>
        <taxon>Clytia</taxon>
    </lineage>
</organism>
<sequence>MISVAIMFLLLGLVLKYVAVGDQKKPRKLPSPTALPIIGHLHLIGSKSLHVVLESMSNIFGKVYSLKLGAHHITVLCSQKAMKEAFVKNAKKFSGRPDLPTFSYTRYGRTGISLCDHSPLYVQNRKRAVQSLHKFLMNEKNMIGIFQKEASKMVALFNQYVSEGKTFNPSHDFERIIPSMFLSIMYGIDLPYLSTDLKEVSRVYRDWFEVAEADNPADFFPVLQKFPNKRLSVISNCGKEFERFNMDMLRKELQKPSDENNNGVNAAPTTILENLLKNETAESLESEDTCKELAKLVSDMIGAGFDTIPSTLSWAFIYLSNNPNIVKKCREELDGLSTDTNNFNYTNKSKTPYFMATIYEILRMSCVAPTGVLHKSNEEALIQGYVIPKNTIVIANLYQMNFDESTWLKPNELRPERFLNDSNELDSKLCNEIATFSVGTRRCPGDKLAVAMMYAILGTFIAKYDINMVQSPIDMQPLRGMTSKPKDFLLQLTHVN</sequence>
<accession>A0A7M5VG13</accession>
<dbReference type="RefSeq" id="XP_066922235.1">
    <property type="nucleotide sequence ID" value="XM_067066134.1"/>
</dbReference>
<proteinExistence type="inferred from homology"/>
<feature type="chain" id="PRO_5029690248" description="unspecific monooxygenase" evidence="15">
    <location>
        <begin position="22"/>
        <end position="496"/>
    </location>
</feature>
<keyword evidence="11 13" id="KW-0408">Iron</keyword>
<evidence type="ECO:0000256" key="8">
    <source>
        <dbReference type="ARBA" id="ARBA00022824"/>
    </source>
</evidence>
<dbReference type="SUPFAM" id="SSF48264">
    <property type="entry name" value="Cytochrome P450"/>
    <property type="match status" value="1"/>
</dbReference>
<evidence type="ECO:0000256" key="14">
    <source>
        <dbReference type="RuleBase" id="RU000461"/>
    </source>
</evidence>
<evidence type="ECO:0000256" key="6">
    <source>
        <dbReference type="ARBA" id="ARBA00022617"/>
    </source>
</evidence>
<evidence type="ECO:0000256" key="5">
    <source>
        <dbReference type="ARBA" id="ARBA00012109"/>
    </source>
</evidence>
<evidence type="ECO:0000256" key="15">
    <source>
        <dbReference type="SAM" id="SignalP"/>
    </source>
</evidence>
<keyword evidence="7 13" id="KW-0479">Metal-binding</keyword>
<evidence type="ECO:0000256" key="9">
    <source>
        <dbReference type="ARBA" id="ARBA00022848"/>
    </source>
</evidence>
<name>A0A7M5VG13_9CNID</name>
<dbReference type="EnsemblMetazoa" id="CLYHEMT010290.1">
    <property type="protein sequence ID" value="CLYHEMP010290.1"/>
    <property type="gene ID" value="CLYHEMG010290"/>
</dbReference>
<dbReference type="InterPro" id="IPR001128">
    <property type="entry name" value="Cyt_P450"/>
</dbReference>
<keyword evidence="9" id="KW-0492">Microsome</keyword>
<comment type="cofactor">
    <cofactor evidence="1 13">
        <name>heme</name>
        <dbReference type="ChEBI" id="CHEBI:30413"/>
    </cofactor>
</comment>
<feature type="signal peptide" evidence="15">
    <location>
        <begin position="1"/>
        <end position="21"/>
    </location>
</feature>
<comment type="similarity">
    <text evidence="4 14">Belongs to the cytochrome P450 family.</text>
</comment>
<dbReference type="InterPro" id="IPR036396">
    <property type="entry name" value="Cyt_P450_sf"/>
</dbReference>
<dbReference type="InterPro" id="IPR002401">
    <property type="entry name" value="Cyt_P450_E_grp-I"/>
</dbReference>
<dbReference type="InterPro" id="IPR017972">
    <property type="entry name" value="Cyt_P450_CS"/>
</dbReference>
<evidence type="ECO:0000313" key="16">
    <source>
        <dbReference type="EnsemblMetazoa" id="CLYHEMP010290.1"/>
    </source>
</evidence>
<evidence type="ECO:0000256" key="3">
    <source>
        <dbReference type="ARBA" id="ARBA00004406"/>
    </source>
</evidence>
<dbReference type="PROSITE" id="PS00086">
    <property type="entry name" value="CYTOCHROME_P450"/>
    <property type="match status" value="1"/>
</dbReference>
<dbReference type="PANTHER" id="PTHR24289">
    <property type="entry name" value="STEROID 17-ALPHA-HYDROXYLASE/17,20 LYASE"/>
    <property type="match status" value="1"/>
</dbReference>
<dbReference type="OrthoDB" id="1470350at2759"/>
<evidence type="ECO:0000256" key="12">
    <source>
        <dbReference type="ARBA" id="ARBA00023033"/>
    </source>
</evidence>
<protein>
    <recommendedName>
        <fullName evidence="5">unspecific monooxygenase</fullName>
        <ecNumber evidence="5">1.14.14.1</ecNumber>
    </recommendedName>
</protein>
<dbReference type="PANTHER" id="PTHR24289:SF21">
    <property type="entry name" value="CYTOCHROME P450 1A"/>
    <property type="match status" value="1"/>
</dbReference>
<comment type="subcellular location">
    <subcellularLocation>
        <location evidence="3">Endoplasmic reticulum membrane</location>
        <topology evidence="3">Peripheral membrane protein</topology>
    </subcellularLocation>
    <subcellularLocation>
        <location evidence="2">Microsome membrane</location>
        <topology evidence="2">Peripheral membrane protein</topology>
    </subcellularLocation>
</comment>
<dbReference type="GeneID" id="136809596"/>
<evidence type="ECO:0000313" key="17">
    <source>
        <dbReference type="Proteomes" id="UP000594262"/>
    </source>
</evidence>
<keyword evidence="17" id="KW-1185">Reference proteome</keyword>
<dbReference type="EC" id="1.14.14.1" evidence="5"/>
<dbReference type="PRINTS" id="PR00463">
    <property type="entry name" value="EP450I"/>
</dbReference>
<keyword evidence="15" id="KW-0732">Signal</keyword>
<dbReference type="GO" id="GO:0004508">
    <property type="term" value="F:steroid 17-alpha-monooxygenase activity"/>
    <property type="evidence" value="ECO:0007669"/>
    <property type="project" value="TreeGrafter"/>
</dbReference>
<dbReference type="PRINTS" id="PR00385">
    <property type="entry name" value="P450"/>
</dbReference>
<keyword evidence="12 14" id="KW-0503">Monooxygenase</keyword>
<dbReference type="Gene3D" id="1.10.630.10">
    <property type="entry name" value="Cytochrome P450"/>
    <property type="match status" value="1"/>
</dbReference>
<evidence type="ECO:0000256" key="11">
    <source>
        <dbReference type="ARBA" id="ARBA00023004"/>
    </source>
</evidence>
<dbReference type="GO" id="GO:0005506">
    <property type="term" value="F:iron ion binding"/>
    <property type="evidence" value="ECO:0007669"/>
    <property type="project" value="InterPro"/>
</dbReference>